<evidence type="ECO:0000313" key="3">
    <source>
        <dbReference type="EMBL" id="KAJ2906836.1"/>
    </source>
</evidence>
<dbReference type="Proteomes" id="UP001201980">
    <property type="component" value="Unassembled WGS sequence"/>
</dbReference>
<sequence length="596" mass="66854">MKTEKGFDLQLPSNVTRISRAFRRQCSDNTLQVIYYQNGVGTSGFSPLDAFAGAAFGTGISENIREVYSFICANYCDGDEIVLVGFSRGAFTARSVAGLIAGIGLLTREGLEYFYPILKDVENWKVKGYEKNGDQFPQLPPLGTEDAMRKGMNRKPVFGTEATGKDYARLLLEKNFTRMSEKGGKPITIKAIGVWDTVGSLGIPDVAWLSALGLPQSTKEYHFYDTSLSSRIEHAFHALALDEDRPPFAPAVWERLPSCKTKLKQVWFPGTHANTGGGYEEQQMGDISLAWMADQLSSVGVEFKVEELVHLFRKGRGFYYHTESGKQSLAPKPGLHQQQGRGQHHHRQQKTQENSESPKKGLLERVTGLFFSPSPAPSPPAPQNNLLETMLDPLNLHWAIPPIYSPERARVWALGMIHKSLLFPYSLAGSLDRKPGLYRRVNPTNGLEERGQFMQGTNELVHSSARTRLAARGLGLDDESVWSPASLKNWKLCRRRDCERDDVPGAIGLGEARWPDGKEKERTGTKELEYPVPEKSEDDEWVWEYVGRESPVVTVMPEERIGFWERVLMGITVGLPEFDVYEYARKNPPVWPEVEA</sequence>
<evidence type="ECO:0000256" key="1">
    <source>
        <dbReference type="SAM" id="MobiDB-lite"/>
    </source>
</evidence>
<comment type="caution">
    <text evidence="3">The sequence shown here is derived from an EMBL/GenBank/DDBJ whole genome shotgun (WGS) entry which is preliminary data.</text>
</comment>
<dbReference type="Pfam" id="PF09994">
    <property type="entry name" value="T6SS_Tle1-like_cat"/>
    <property type="match status" value="1"/>
</dbReference>
<dbReference type="InterPro" id="IPR018712">
    <property type="entry name" value="Tle1-like_cat"/>
</dbReference>
<dbReference type="PANTHER" id="PTHR33840">
    <property type="match status" value="1"/>
</dbReference>
<name>A0AAD5WYC1_9PEZI</name>
<reference evidence="3" key="1">
    <citation type="submission" date="2022-07" db="EMBL/GenBank/DDBJ databases">
        <title>Draft genome sequence of Zalerion maritima ATCC 34329, a (micro)plastics degrading marine fungus.</title>
        <authorList>
            <person name="Paco A."/>
            <person name="Goncalves M.F.M."/>
            <person name="Rocha-Santos T.A.P."/>
            <person name="Alves A."/>
        </authorList>
    </citation>
    <scope>NUCLEOTIDE SEQUENCE</scope>
    <source>
        <strain evidence="3">ATCC 34329</strain>
    </source>
</reference>
<dbReference type="PANTHER" id="PTHR33840:SF1">
    <property type="entry name" value="TLE1 PHOSPHOLIPASE DOMAIN-CONTAINING PROTEIN"/>
    <property type="match status" value="1"/>
</dbReference>
<feature type="domain" description="T6SS Phospholipase effector Tle1-like catalytic" evidence="2">
    <location>
        <begin position="10"/>
        <end position="295"/>
    </location>
</feature>
<keyword evidence="4" id="KW-1185">Reference proteome</keyword>
<proteinExistence type="predicted"/>
<accession>A0AAD5WYC1</accession>
<feature type="region of interest" description="Disordered" evidence="1">
    <location>
        <begin position="324"/>
        <end position="359"/>
    </location>
</feature>
<protein>
    <recommendedName>
        <fullName evidence="2">T6SS Phospholipase effector Tle1-like catalytic domain-containing protein</fullName>
    </recommendedName>
</protein>
<dbReference type="InterPro" id="IPR029058">
    <property type="entry name" value="AB_hydrolase_fold"/>
</dbReference>
<dbReference type="SUPFAM" id="SSF53474">
    <property type="entry name" value="alpha/beta-Hydrolases"/>
    <property type="match status" value="1"/>
</dbReference>
<evidence type="ECO:0000313" key="4">
    <source>
        <dbReference type="Proteomes" id="UP001201980"/>
    </source>
</evidence>
<evidence type="ECO:0000259" key="2">
    <source>
        <dbReference type="Pfam" id="PF09994"/>
    </source>
</evidence>
<dbReference type="EMBL" id="JAKWBI020000008">
    <property type="protein sequence ID" value="KAJ2906836.1"/>
    <property type="molecule type" value="Genomic_DNA"/>
</dbReference>
<organism evidence="3 4">
    <name type="scientific">Zalerion maritima</name>
    <dbReference type="NCBI Taxonomy" id="339359"/>
    <lineage>
        <taxon>Eukaryota</taxon>
        <taxon>Fungi</taxon>
        <taxon>Dikarya</taxon>
        <taxon>Ascomycota</taxon>
        <taxon>Pezizomycotina</taxon>
        <taxon>Sordariomycetes</taxon>
        <taxon>Lulworthiomycetidae</taxon>
        <taxon>Lulworthiales</taxon>
        <taxon>Lulworthiaceae</taxon>
        <taxon>Zalerion</taxon>
    </lineage>
</organism>
<gene>
    <name evidence="3" type="ORF">MKZ38_010334</name>
</gene>
<dbReference type="AlphaFoldDB" id="A0AAD5WYC1"/>